<evidence type="ECO:0000313" key="4">
    <source>
        <dbReference type="Proteomes" id="UP000243205"/>
    </source>
</evidence>
<dbReference type="Gene3D" id="3.10.350.10">
    <property type="entry name" value="LysM domain"/>
    <property type="match status" value="1"/>
</dbReference>
<dbReference type="Proteomes" id="UP000243205">
    <property type="component" value="Unassembled WGS sequence"/>
</dbReference>
<dbReference type="PANTHER" id="PTHR34700:SF4">
    <property type="entry name" value="PHAGE-LIKE ELEMENT PBSX PROTEIN XKDP"/>
    <property type="match status" value="1"/>
</dbReference>
<dbReference type="OrthoDB" id="370541at2"/>
<dbReference type="InterPro" id="IPR018392">
    <property type="entry name" value="LysM"/>
</dbReference>
<reference evidence="4" key="1">
    <citation type="submission" date="2016-10" db="EMBL/GenBank/DDBJ databases">
        <authorList>
            <person name="Varghese N."/>
            <person name="Submissions S."/>
        </authorList>
    </citation>
    <scope>NUCLEOTIDE SEQUENCE [LARGE SCALE GENOMIC DNA]</scope>
    <source>
        <strain evidence="4">DSM 8987</strain>
    </source>
</reference>
<feature type="region of interest" description="Disordered" evidence="1">
    <location>
        <begin position="137"/>
        <end position="160"/>
    </location>
</feature>
<dbReference type="RefSeq" id="WP_092079234.1">
    <property type="nucleotide sequence ID" value="NZ_FNAQ01000012.1"/>
</dbReference>
<dbReference type="STRING" id="57664.SAMN05661003_11227"/>
<name>A0A1G7D4Y2_9BACT</name>
<keyword evidence="4" id="KW-1185">Reference proteome</keyword>
<evidence type="ECO:0000256" key="1">
    <source>
        <dbReference type="SAM" id="MobiDB-lite"/>
    </source>
</evidence>
<protein>
    <recommendedName>
        <fullName evidence="2">LysM domain-containing protein</fullName>
    </recommendedName>
</protein>
<dbReference type="AlphaFoldDB" id="A0A1G7D4Y2"/>
<dbReference type="InterPro" id="IPR036779">
    <property type="entry name" value="LysM_dom_sf"/>
</dbReference>
<dbReference type="PROSITE" id="PS51782">
    <property type="entry name" value="LYSM"/>
    <property type="match status" value="1"/>
</dbReference>
<dbReference type="PANTHER" id="PTHR34700">
    <property type="entry name" value="POTASSIUM BINDING PROTEIN KBP"/>
    <property type="match status" value="1"/>
</dbReference>
<sequence>MPSVARRLSCQRILLPLAVLVITSLHGCSLAPQAELKQAREAFRLTQQEAGPRYSPELTRAAKRALVKGRLLYDQGRHQSSARLLELAQQLSLQAVIDSRLQHQRLLQLQGGLHASRRADWILQLQPVVTPPTLPVLPPPAPAAPAADPRPAASVSKAPVTEHRVRDGETLSSIAAQRSVYGDGLLWPLLYRANRDQIKDPRQIYPGQILTIPRGQSAADLENARETARQSGLFLPGENPAQEPRLSK</sequence>
<dbReference type="EMBL" id="FNAQ01000012">
    <property type="protein sequence ID" value="SDE46577.1"/>
    <property type="molecule type" value="Genomic_DNA"/>
</dbReference>
<dbReference type="SMART" id="SM00257">
    <property type="entry name" value="LysM"/>
    <property type="match status" value="1"/>
</dbReference>
<feature type="domain" description="LysM" evidence="2">
    <location>
        <begin position="161"/>
        <end position="212"/>
    </location>
</feature>
<evidence type="ECO:0000313" key="3">
    <source>
        <dbReference type="EMBL" id="SDE46577.1"/>
    </source>
</evidence>
<accession>A0A1G7D4Y2</accession>
<evidence type="ECO:0000259" key="2">
    <source>
        <dbReference type="PROSITE" id="PS51782"/>
    </source>
</evidence>
<feature type="region of interest" description="Disordered" evidence="1">
    <location>
        <begin position="216"/>
        <end position="248"/>
    </location>
</feature>
<organism evidence="3 4">
    <name type="scientific">Desulfuromonas thiophila</name>
    <dbReference type="NCBI Taxonomy" id="57664"/>
    <lineage>
        <taxon>Bacteria</taxon>
        <taxon>Pseudomonadati</taxon>
        <taxon>Thermodesulfobacteriota</taxon>
        <taxon>Desulfuromonadia</taxon>
        <taxon>Desulfuromonadales</taxon>
        <taxon>Desulfuromonadaceae</taxon>
        <taxon>Desulfuromonas</taxon>
    </lineage>
</organism>
<dbReference type="SUPFAM" id="SSF54106">
    <property type="entry name" value="LysM domain"/>
    <property type="match status" value="1"/>
</dbReference>
<dbReference type="InterPro" id="IPR052196">
    <property type="entry name" value="Bact_Kbp"/>
</dbReference>
<proteinExistence type="predicted"/>
<dbReference type="Pfam" id="PF01476">
    <property type="entry name" value="LysM"/>
    <property type="match status" value="1"/>
</dbReference>
<dbReference type="CDD" id="cd00118">
    <property type="entry name" value="LysM"/>
    <property type="match status" value="1"/>
</dbReference>
<gene>
    <name evidence="3" type="ORF">SAMN05661003_11227</name>
</gene>
<feature type="compositionally biased region" description="Low complexity" evidence="1">
    <location>
        <begin position="144"/>
        <end position="153"/>
    </location>
</feature>